<accession>A0AA47NZH9</accession>
<evidence type="ECO:0000256" key="5">
    <source>
        <dbReference type="ARBA" id="ARBA00023157"/>
    </source>
</evidence>
<gene>
    <name evidence="9" type="primary">GUCA2A_1</name>
    <name evidence="9" type="ORF">N1851_021266</name>
</gene>
<evidence type="ECO:0000256" key="6">
    <source>
        <dbReference type="ARBA" id="ARBA00037765"/>
    </source>
</evidence>
<comment type="similarity">
    <text evidence="2">Belongs to the guanylin family.</text>
</comment>
<evidence type="ECO:0000313" key="10">
    <source>
        <dbReference type="Proteomes" id="UP001174136"/>
    </source>
</evidence>
<sequence length="140" mass="15179">MRAVLSLSLLLVMCTASPAPGVQVKDGDRSFPLQAVETLKDLMDVDSPVNPRLAWTGVAMVCQDPNLPQVFQPVCREREAALTFSRLASPGLSQTDWTLAGGAAHQSHHGPQDKPAITTLRRETVMAAWRHISRVLEGPS</sequence>
<protein>
    <recommendedName>
        <fullName evidence="7">Guanylate cyclase activator 2B</fullName>
    </recommendedName>
</protein>
<dbReference type="Gene3D" id="3.90.1450.10">
    <property type="entry name" value="Guanylin"/>
    <property type="match status" value="1"/>
</dbReference>
<evidence type="ECO:0000256" key="8">
    <source>
        <dbReference type="SAM" id="SignalP"/>
    </source>
</evidence>
<keyword evidence="4 8" id="KW-0732">Signal</keyword>
<dbReference type="InterPro" id="IPR036382">
    <property type="entry name" value="Guanylin_sf"/>
</dbReference>
<dbReference type="InterPro" id="IPR000879">
    <property type="entry name" value="Guanylin"/>
</dbReference>
<dbReference type="GO" id="GO:0005576">
    <property type="term" value="C:extracellular region"/>
    <property type="evidence" value="ECO:0007669"/>
    <property type="project" value="UniProtKB-SubCell"/>
</dbReference>
<organism evidence="9 10">
    <name type="scientific">Merluccius polli</name>
    <name type="common">Benguela hake</name>
    <name type="synonym">Merluccius cadenati</name>
    <dbReference type="NCBI Taxonomy" id="89951"/>
    <lineage>
        <taxon>Eukaryota</taxon>
        <taxon>Metazoa</taxon>
        <taxon>Chordata</taxon>
        <taxon>Craniata</taxon>
        <taxon>Vertebrata</taxon>
        <taxon>Euteleostomi</taxon>
        <taxon>Actinopterygii</taxon>
        <taxon>Neopterygii</taxon>
        <taxon>Teleostei</taxon>
        <taxon>Neoteleostei</taxon>
        <taxon>Acanthomorphata</taxon>
        <taxon>Zeiogadaria</taxon>
        <taxon>Gadariae</taxon>
        <taxon>Gadiformes</taxon>
        <taxon>Gadoidei</taxon>
        <taxon>Merlucciidae</taxon>
        <taxon>Merluccius</taxon>
    </lineage>
</organism>
<evidence type="ECO:0000313" key="9">
    <source>
        <dbReference type="EMBL" id="KAK0141577.1"/>
    </source>
</evidence>
<feature type="signal peptide" evidence="8">
    <location>
        <begin position="1"/>
        <end position="21"/>
    </location>
</feature>
<dbReference type="PRINTS" id="PR00774">
    <property type="entry name" value="GUANYLIN"/>
</dbReference>
<evidence type="ECO:0000256" key="3">
    <source>
        <dbReference type="ARBA" id="ARBA00022525"/>
    </source>
</evidence>
<name>A0AA47NZH9_MERPO</name>
<dbReference type="EMBL" id="JAOPHQ010003789">
    <property type="protein sequence ID" value="KAK0141577.1"/>
    <property type="molecule type" value="Genomic_DNA"/>
</dbReference>
<dbReference type="SUPFAM" id="SSF89890">
    <property type="entry name" value="Proguanylin"/>
    <property type="match status" value="1"/>
</dbReference>
<evidence type="ECO:0000256" key="2">
    <source>
        <dbReference type="ARBA" id="ARBA00009883"/>
    </source>
</evidence>
<comment type="subcellular location">
    <subcellularLocation>
        <location evidence="1">Secreted</location>
    </subcellularLocation>
</comment>
<reference evidence="9" key="1">
    <citation type="journal article" date="2023" name="Front. Mar. Sci.">
        <title>A new Merluccius polli reference genome to investigate the effects of global change in West African waters.</title>
        <authorList>
            <person name="Mateo J.L."/>
            <person name="Blanco-Fernandez C."/>
            <person name="Garcia-Vazquez E."/>
            <person name="Machado-Schiaffino G."/>
        </authorList>
    </citation>
    <scope>NUCLEOTIDE SEQUENCE</scope>
    <source>
        <strain evidence="9">C29</strain>
        <tissue evidence="9">Fin</tissue>
    </source>
</reference>
<dbReference type="Pfam" id="PF02058">
    <property type="entry name" value="Guanylin"/>
    <property type="match status" value="1"/>
</dbReference>
<keyword evidence="10" id="KW-1185">Reference proteome</keyword>
<dbReference type="GO" id="GO:0030250">
    <property type="term" value="F:guanylate cyclase activator activity"/>
    <property type="evidence" value="ECO:0007669"/>
    <property type="project" value="InterPro"/>
</dbReference>
<comment type="function">
    <text evidence="6">Endogenous activator of intestinal guanylate cyclase. It stimulates this enzyme through the same receptor binding region as the heat-stable enterotoxins. May be a potent physiological regulator of intestinal fluid and electrolyte transport. May be an autocrine/paracrine regulator of intestinal salt and water transport.</text>
</comment>
<evidence type="ECO:0000256" key="4">
    <source>
        <dbReference type="ARBA" id="ARBA00022729"/>
    </source>
</evidence>
<proteinExistence type="inferred from homology"/>
<evidence type="ECO:0000256" key="1">
    <source>
        <dbReference type="ARBA" id="ARBA00004613"/>
    </source>
</evidence>
<keyword evidence="5" id="KW-1015">Disulfide bond</keyword>
<evidence type="ECO:0000256" key="7">
    <source>
        <dbReference type="ARBA" id="ARBA00041176"/>
    </source>
</evidence>
<comment type="caution">
    <text evidence="9">The sequence shown here is derived from an EMBL/GenBank/DDBJ whole genome shotgun (WGS) entry which is preliminary data.</text>
</comment>
<dbReference type="PANTHER" id="PTHR11318:SF4">
    <property type="entry name" value="GUANYLATE CYCLASE ACTIVATOR 2B"/>
    <property type="match status" value="1"/>
</dbReference>
<dbReference type="AlphaFoldDB" id="A0AA47NZH9"/>
<keyword evidence="3" id="KW-0964">Secreted</keyword>
<dbReference type="Proteomes" id="UP001174136">
    <property type="component" value="Unassembled WGS sequence"/>
</dbReference>
<feature type="chain" id="PRO_5041291071" description="Guanylate cyclase activator 2B" evidence="8">
    <location>
        <begin position="22"/>
        <end position="140"/>
    </location>
</feature>
<dbReference type="PANTHER" id="PTHR11318">
    <property type="entry name" value="GUANYLIN FAMILY MEMBER"/>
    <property type="match status" value="1"/>
</dbReference>